<keyword evidence="1" id="KW-0812">Transmembrane</keyword>
<dbReference type="EMBL" id="LSRL02000002">
    <property type="protein sequence ID" value="TDG52933.1"/>
    <property type="molecule type" value="Genomic_DNA"/>
</dbReference>
<evidence type="ECO:0000256" key="1">
    <source>
        <dbReference type="SAM" id="Phobius"/>
    </source>
</evidence>
<gene>
    <name evidence="2" type="ORF">AWZ03_000476</name>
</gene>
<protein>
    <submittedName>
        <fullName evidence="2">Uncharacterized protein</fullName>
    </submittedName>
</protein>
<name>A0A484BW52_DRONA</name>
<dbReference type="OMA" id="HIWFAST"/>
<dbReference type="Proteomes" id="UP000295192">
    <property type="component" value="Unassembled WGS sequence"/>
</dbReference>
<keyword evidence="1" id="KW-0472">Membrane</keyword>
<evidence type="ECO:0000313" key="3">
    <source>
        <dbReference type="Proteomes" id="UP000295192"/>
    </source>
</evidence>
<organism evidence="2 3">
    <name type="scientific">Drosophila navojoa</name>
    <name type="common">Fruit fly</name>
    <dbReference type="NCBI Taxonomy" id="7232"/>
    <lineage>
        <taxon>Eukaryota</taxon>
        <taxon>Metazoa</taxon>
        <taxon>Ecdysozoa</taxon>
        <taxon>Arthropoda</taxon>
        <taxon>Hexapoda</taxon>
        <taxon>Insecta</taxon>
        <taxon>Pterygota</taxon>
        <taxon>Neoptera</taxon>
        <taxon>Endopterygota</taxon>
        <taxon>Diptera</taxon>
        <taxon>Brachycera</taxon>
        <taxon>Muscomorpha</taxon>
        <taxon>Ephydroidea</taxon>
        <taxon>Drosophilidae</taxon>
        <taxon>Drosophila</taxon>
    </lineage>
</organism>
<sequence>MCRIFTQRCLKIATITSLCILLQFSIAEVGVNITYILNQTCFRVFMIVSSAATVIFMIIISTIGMIVLFGQNRLRPFILAICLLVYLTVKSILWILSQDRERKTIMSKLSDIFFTLSTICTVSESMRKRIISILLVTSLVWKIEHS</sequence>
<feature type="transmembrane region" description="Helical" evidence="1">
    <location>
        <begin position="44"/>
        <end position="70"/>
    </location>
</feature>
<feature type="transmembrane region" description="Helical" evidence="1">
    <location>
        <begin position="76"/>
        <end position="96"/>
    </location>
</feature>
<evidence type="ECO:0000313" key="2">
    <source>
        <dbReference type="EMBL" id="TDG52933.1"/>
    </source>
</evidence>
<comment type="caution">
    <text evidence="2">The sequence shown here is derived from an EMBL/GenBank/DDBJ whole genome shotgun (WGS) entry which is preliminary data.</text>
</comment>
<proteinExistence type="predicted"/>
<dbReference type="AlphaFoldDB" id="A0A484BW52"/>
<keyword evidence="1" id="KW-1133">Transmembrane helix</keyword>
<keyword evidence="3" id="KW-1185">Reference proteome</keyword>
<accession>A0A484BW52</accession>
<reference evidence="2 3" key="1">
    <citation type="journal article" date="2019" name="J. Hered.">
        <title>An Improved Genome Assembly for Drosophila navojoa, the Basal Species in the mojavensis Cluster.</title>
        <authorList>
            <person name="Vanderlinde T."/>
            <person name="Dupim E.G."/>
            <person name="Nazario-Yepiz N.O."/>
            <person name="Carvalho A.B."/>
        </authorList>
    </citation>
    <scope>NUCLEOTIDE SEQUENCE [LARGE SCALE GENOMIC DNA]</scope>
    <source>
        <strain evidence="2">Navoj_Jal97</strain>
        <tissue evidence="2">Whole organism</tissue>
    </source>
</reference>